<proteinExistence type="inferred from homology"/>
<dbReference type="PANTHER" id="PTHR46017">
    <property type="entry name" value="ALPHA-MANNOSIDASE 2C1"/>
    <property type="match status" value="1"/>
</dbReference>
<dbReference type="InterPro" id="IPR011013">
    <property type="entry name" value="Gal_mutarotase_sf_dom"/>
</dbReference>
<dbReference type="PANTHER" id="PTHR46017:SF1">
    <property type="entry name" value="ALPHA-MANNOSIDASE 2C1"/>
    <property type="match status" value="1"/>
</dbReference>
<evidence type="ECO:0000256" key="3">
    <source>
        <dbReference type="ARBA" id="ARBA00022801"/>
    </source>
</evidence>
<organism evidence="6 7">
    <name type="scientific">Laspinema olomoucense D3b</name>
    <dbReference type="NCBI Taxonomy" id="2953688"/>
    <lineage>
        <taxon>Bacteria</taxon>
        <taxon>Bacillati</taxon>
        <taxon>Cyanobacteriota</taxon>
        <taxon>Cyanophyceae</taxon>
        <taxon>Oscillatoriophycideae</taxon>
        <taxon>Oscillatoriales</taxon>
        <taxon>Laspinemataceae</taxon>
        <taxon>Laspinema</taxon>
        <taxon>Laspinema olomoucense</taxon>
    </lineage>
</organism>
<comment type="similarity">
    <text evidence="1">Belongs to the glycosyl hydrolase 38 family.</text>
</comment>
<dbReference type="Pfam" id="PF17677">
    <property type="entry name" value="Glyco_hydro38C2"/>
    <property type="match status" value="1"/>
</dbReference>
<dbReference type="InterPro" id="IPR037094">
    <property type="entry name" value="Glyco_hydro_38_cen_sf"/>
</dbReference>
<dbReference type="Pfam" id="PF09261">
    <property type="entry name" value="Alpha-mann_mid"/>
    <property type="match status" value="1"/>
</dbReference>
<dbReference type="InterPro" id="IPR011682">
    <property type="entry name" value="Glyco_hydro_38_C"/>
</dbReference>
<evidence type="ECO:0000256" key="2">
    <source>
        <dbReference type="ARBA" id="ARBA00022723"/>
    </source>
</evidence>
<dbReference type="CDD" id="cd10789">
    <property type="entry name" value="GH38N_AMII_ER_cytosolic"/>
    <property type="match status" value="1"/>
</dbReference>
<dbReference type="Gene3D" id="1.20.1270.50">
    <property type="entry name" value="Glycoside hydrolase family 38, central domain"/>
    <property type="match status" value="1"/>
</dbReference>
<sequence length="1042" mass="118614">MPDPNSEITRSIEKLQQLTRVNAIGSWRYRIADLSVEEGTAADTWDQWQRAELNEKGHIPWTQGHQTIWLGLRYQVPDQLQGYPVAGLTLRLALTWWADEAQIFVNGELVQEGDLFDCVTRVMIEEEVEPGQGIDIALRLVSPGHDCGALVRSLWIYEKSYEDSYESCIDPGFIADELAVIGKYWGIASDAETKLQQLQTQMEAIAWDSLPDDVPKFEQSLSELRTNLKQQFHQTSKLCLLGHAHLDLAWLWPIAETWDAAEFTFASVLDLMAGFPHLTFGHSTAALYAWIEDNCPELFADIQAEVAAGRWEVLAGLWVEPELNIISGEAICRQLLYGQQYCLEKFGKLSPVAWLPDTFGFCGQLPQFLKQGGIEYFVTQKLRWNDTTEFPYPVFWWESPDGTRIFSLMSAPIGTGIEPVQMADYACDWEQKTGLKESLWLPGVGDHGGGPTRDMLEVGDRWRQSPFFPAMEFTTAEDYLRQLQQQREFPVWRDELYLEFHRGCYTTHGDQKQWNRRCEGLLYEAELWAAIATRVTGSEYPKGQIEAAWKAVLFNQFHDILPGSSIPEVYQDANLGWQEAEENGREVLEQAFAAIASQVAGVPPAALRSAQPIMVFNSLNWQRSQIVSLELPEPAATGMEWQVYNSHGNQVRSQLTPTHLLFECLDIPSIGYHVFWLGQSELNPKSSSPEPNDEFILENDKLRVIIDPETGNLSSIYDKINDWEILNEPGNQLQAFEDKGQYWDAWNIDPNYSQHPLPPPTLKQIQWIERDILQQRVQVIRQVGQSDFIQEYIIQADSPLVKIATTVNWQDRNIMVKAAFPLTIEADFFTSETPCAAVERTTRPQTPEEKAKWEVPALKWADLSGAQEGVSLLNDSKYGYDATPNQLRLTLLRGSTWPDPEADLGWHHFTYCIYPYRGNWQSAKTVRQGYELNLPLQVRPLESVSEPGEKTLDLQESFLQLSGESLVLMAFKQSENDATKWIIRCYESGGNPTELVVQEGWKSLQEVDLLEENLEEGKVWVKGEVVPIFPWKVASFQLGIEG</sequence>
<keyword evidence="7" id="KW-1185">Reference proteome</keyword>
<reference evidence="6 7" key="1">
    <citation type="journal article" date="2022" name="Front. Microbiol.">
        <title>High genomic differentiation and limited gene flow indicate recent cryptic speciation within the genus Laspinema (cyanobacteria).</title>
        <authorList>
            <person name="Stanojkovic A."/>
            <person name="Skoupy S."/>
            <person name="Skaloud P."/>
            <person name="Dvorak P."/>
        </authorList>
    </citation>
    <scope>NUCLEOTIDE SEQUENCE [LARGE SCALE GENOMIC DNA]</scope>
    <source>
        <strain evidence="6 7">D3b</strain>
    </source>
</reference>
<dbReference type="InterPro" id="IPR027291">
    <property type="entry name" value="Glyco_hydro_38_N_sf"/>
</dbReference>
<dbReference type="InterPro" id="IPR000602">
    <property type="entry name" value="Glyco_hydro_38_N"/>
</dbReference>
<keyword evidence="4" id="KW-0326">Glycosidase</keyword>
<evidence type="ECO:0000313" key="6">
    <source>
        <dbReference type="EMBL" id="MCT7979204.1"/>
    </source>
</evidence>
<gene>
    <name evidence="6" type="ORF">NG792_15950</name>
</gene>
<dbReference type="Gene3D" id="2.60.40.1180">
    <property type="entry name" value="Golgi alpha-mannosidase II"/>
    <property type="match status" value="1"/>
</dbReference>
<dbReference type="SUPFAM" id="SSF74650">
    <property type="entry name" value="Galactose mutarotase-like"/>
    <property type="match status" value="1"/>
</dbReference>
<protein>
    <submittedName>
        <fullName evidence="6">Alpha-mannosidase</fullName>
    </submittedName>
</protein>
<dbReference type="InterPro" id="IPR011330">
    <property type="entry name" value="Glyco_hydro/deAcase_b/a-brl"/>
</dbReference>
<feature type="domain" description="Glycoside hydrolase family 38 central" evidence="5">
    <location>
        <begin position="499"/>
        <end position="577"/>
    </location>
</feature>
<dbReference type="SUPFAM" id="SSF88713">
    <property type="entry name" value="Glycoside hydrolase/deacetylase"/>
    <property type="match status" value="1"/>
</dbReference>
<dbReference type="Gene3D" id="2.70.98.30">
    <property type="entry name" value="Golgi alpha-mannosidase II, domain 4"/>
    <property type="match status" value="1"/>
</dbReference>
<dbReference type="Pfam" id="PF07748">
    <property type="entry name" value="Glyco_hydro_38C"/>
    <property type="match status" value="1"/>
</dbReference>
<dbReference type="RefSeq" id="WP_261236058.1">
    <property type="nucleotide sequence ID" value="NZ_JAMXFA010000020.1"/>
</dbReference>
<dbReference type="InterPro" id="IPR015341">
    <property type="entry name" value="Glyco_hydro_38_cen"/>
</dbReference>
<dbReference type="InterPro" id="IPR041147">
    <property type="entry name" value="GH38_C"/>
</dbReference>
<evidence type="ECO:0000256" key="4">
    <source>
        <dbReference type="ARBA" id="ARBA00023295"/>
    </source>
</evidence>
<dbReference type="Proteomes" id="UP001525961">
    <property type="component" value="Unassembled WGS sequence"/>
</dbReference>
<dbReference type="Pfam" id="PF01074">
    <property type="entry name" value="Glyco_hydro_38N"/>
    <property type="match status" value="1"/>
</dbReference>
<keyword evidence="3" id="KW-0378">Hydrolase</keyword>
<dbReference type="InterPro" id="IPR013780">
    <property type="entry name" value="Glyco_hydro_b"/>
</dbReference>
<evidence type="ECO:0000256" key="1">
    <source>
        <dbReference type="ARBA" id="ARBA00009792"/>
    </source>
</evidence>
<evidence type="ECO:0000313" key="7">
    <source>
        <dbReference type="Proteomes" id="UP001525961"/>
    </source>
</evidence>
<evidence type="ECO:0000259" key="5">
    <source>
        <dbReference type="SMART" id="SM00872"/>
    </source>
</evidence>
<keyword evidence="2" id="KW-0479">Metal-binding</keyword>
<comment type="caution">
    <text evidence="6">The sequence shown here is derived from an EMBL/GenBank/DDBJ whole genome shotgun (WGS) entry which is preliminary data.</text>
</comment>
<accession>A0ABT2N935</accession>
<dbReference type="SUPFAM" id="SSF88688">
    <property type="entry name" value="Families 57/38 glycoside transferase middle domain"/>
    <property type="match status" value="1"/>
</dbReference>
<dbReference type="Gene3D" id="3.20.110.10">
    <property type="entry name" value="Glycoside hydrolase 38, N terminal domain"/>
    <property type="match status" value="1"/>
</dbReference>
<dbReference type="InterPro" id="IPR028995">
    <property type="entry name" value="Glyco_hydro_57/38_cen_sf"/>
</dbReference>
<name>A0ABT2N935_9CYAN</name>
<dbReference type="EMBL" id="JAMXFA010000020">
    <property type="protein sequence ID" value="MCT7979204.1"/>
    <property type="molecule type" value="Genomic_DNA"/>
</dbReference>
<dbReference type="SMART" id="SM00872">
    <property type="entry name" value="Alpha-mann_mid"/>
    <property type="match status" value="1"/>
</dbReference>